<dbReference type="PROSITE" id="PS50112">
    <property type="entry name" value="PAS"/>
    <property type="match status" value="1"/>
</dbReference>
<dbReference type="GO" id="GO:0043709">
    <property type="term" value="P:cell adhesion involved in single-species biofilm formation"/>
    <property type="evidence" value="ECO:0007669"/>
    <property type="project" value="TreeGrafter"/>
</dbReference>
<evidence type="ECO:0000256" key="1">
    <source>
        <dbReference type="ARBA" id="ARBA00012528"/>
    </source>
</evidence>
<feature type="domain" description="PAS" evidence="5">
    <location>
        <begin position="75"/>
        <end position="119"/>
    </location>
</feature>
<organism evidence="8 9">
    <name type="scientific">Novipirellula aureliae</name>
    <dbReference type="NCBI Taxonomy" id="2527966"/>
    <lineage>
        <taxon>Bacteria</taxon>
        <taxon>Pseudomonadati</taxon>
        <taxon>Planctomycetota</taxon>
        <taxon>Planctomycetia</taxon>
        <taxon>Pirellulales</taxon>
        <taxon>Pirellulaceae</taxon>
        <taxon>Novipirellula</taxon>
    </lineage>
</organism>
<dbReference type="PANTHER" id="PTHR45138">
    <property type="entry name" value="REGULATORY COMPONENTS OF SENSORY TRANSDUCTION SYSTEM"/>
    <property type="match status" value="1"/>
</dbReference>
<comment type="caution">
    <text evidence="8">The sequence shown here is derived from an EMBL/GenBank/DDBJ whole genome shotgun (WGS) entry which is preliminary data.</text>
</comment>
<dbReference type="SUPFAM" id="SSF55073">
    <property type="entry name" value="Nucleotide cyclase"/>
    <property type="match status" value="1"/>
</dbReference>
<dbReference type="Pfam" id="PF00990">
    <property type="entry name" value="GGDEF"/>
    <property type="match status" value="1"/>
</dbReference>
<keyword evidence="3" id="KW-0175">Coiled coil</keyword>
<dbReference type="FunFam" id="3.30.70.270:FF:000001">
    <property type="entry name" value="Diguanylate cyclase domain protein"/>
    <property type="match status" value="1"/>
</dbReference>
<evidence type="ECO:0000259" key="7">
    <source>
        <dbReference type="PROSITE" id="PS50887"/>
    </source>
</evidence>
<evidence type="ECO:0000256" key="3">
    <source>
        <dbReference type="SAM" id="Coils"/>
    </source>
</evidence>
<dbReference type="Gene3D" id="3.30.70.270">
    <property type="match status" value="1"/>
</dbReference>
<keyword evidence="4" id="KW-0812">Transmembrane</keyword>
<dbReference type="RefSeq" id="WP_146599831.1">
    <property type="nucleotide sequence ID" value="NZ_SJPY01000003.1"/>
</dbReference>
<dbReference type="InterPro" id="IPR043128">
    <property type="entry name" value="Rev_trsase/Diguanyl_cyclase"/>
</dbReference>
<dbReference type="Proteomes" id="UP000315471">
    <property type="component" value="Unassembled WGS sequence"/>
</dbReference>
<dbReference type="InterPro" id="IPR050469">
    <property type="entry name" value="Diguanylate_Cyclase"/>
</dbReference>
<dbReference type="SMART" id="SM00091">
    <property type="entry name" value="PAS"/>
    <property type="match status" value="1"/>
</dbReference>
<dbReference type="CDD" id="cd01949">
    <property type="entry name" value="GGDEF"/>
    <property type="match status" value="1"/>
</dbReference>
<feature type="transmembrane region" description="Helical" evidence="4">
    <location>
        <begin position="12"/>
        <end position="30"/>
    </location>
</feature>
<reference evidence="8 9" key="1">
    <citation type="submission" date="2019-02" db="EMBL/GenBank/DDBJ databases">
        <title>Deep-cultivation of Planctomycetes and their phenomic and genomic characterization uncovers novel biology.</title>
        <authorList>
            <person name="Wiegand S."/>
            <person name="Jogler M."/>
            <person name="Boedeker C."/>
            <person name="Pinto D."/>
            <person name="Vollmers J."/>
            <person name="Rivas-Marin E."/>
            <person name="Kohn T."/>
            <person name="Peeters S.H."/>
            <person name="Heuer A."/>
            <person name="Rast P."/>
            <person name="Oberbeckmann S."/>
            <person name="Bunk B."/>
            <person name="Jeske O."/>
            <person name="Meyerdierks A."/>
            <person name="Storesund J.E."/>
            <person name="Kallscheuer N."/>
            <person name="Luecker S."/>
            <person name="Lage O.M."/>
            <person name="Pohl T."/>
            <person name="Merkel B.J."/>
            <person name="Hornburger P."/>
            <person name="Mueller R.-W."/>
            <person name="Bruemmer F."/>
            <person name="Labrenz M."/>
            <person name="Spormann A.M."/>
            <person name="Op Den Camp H."/>
            <person name="Overmann J."/>
            <person name="Amann R."/>
            <person name="Jetten M.S.M."/>
            <person name="Mascher T."/>
            <person name="Medema M.H."/>
            <person name="Devos D.P."/>
            <person name="Kaster A.-K."/>
            <person name="Ovreas L."/>
            <person name="Rohde M."/>
            <person name="Galperin M.Y."/>
            <person name="Jogler C."/>
        </authorList>
    </citation>
    <scope>NUCLEOTIDE SEQUENCE [LARGE SCALE GENOMIC DNA]</scope>
    <source>
        <strain evidence="8 9">Q31b</strain>
    </source>
</reference>
<evidence type="ECO:0000259" key="5">
    <source>
        <dbReference type="PROSITE" id="PS50112"/>
    </source>
</evidence>
<dbReference type="InterPro" id="IPR000700">
    <property type="entry name" value="PAS-assoc_C"/>
</dbReference>
<dbReference type="SMART" id="SM00267">
    <property type="entry name" value="GGDEF"/>
    <property type="match status" value="1"/>
</dbReference>
<evidence type="ECO:0000313" key="9">
    <source>
        <dbReference type="Proteomes" id="UP000315471"/>
    </source>
</evidence>
<comment type="catalytic activity">
    <reaction evidence="2">
        <text>2 GTP = 3',3'-c-di-GMP + 2 diphosphate</text>
        <dbReference type="Rhea" id="RHEA:24898"/>
        <dbReference type="ChEBI" id="CHEBI:33019"/>
        <dbReference type="ChEBI" id="CHEBI:37565"/>
        <dbReference type="ChEBI" id="CHEBI:58805"/>
        <dbReference type="EC" id="2.7.7.65"/>
    </reaction>
</comment>
<feature type="coiled-coil region" evidence="3">
    <location>
        <begin position="187"/>
        <end position="214"/>
    </location>
</feature>
<dbReference type="Gene3D" id="3.30.450.20">
    <property type="entry name" value="PAS domain"/>
    <property type="match status" value="1"/>
</dbReference>
<dbReference type="InterPro" id="IPR000014">
    <property type="entry name" value="PAS"/>
</dbReference>
<dbReference type="OrthoDB" id="243535at2"/>
<protein>
    <recommendedName>
        <fullName evidence="1">diguanylate cyclase</fullName>
        <ecNumber evidence="1">2.7.7.65</ecNumber>
    </recommendedName>
</protein>
<evidence type="ECO:0000313" key="8">
    <source>
        <dbReference type="EMBL" id="TWU43398.1"/>
    </source>
</evidence>
<dbReference type="EC" id="2.7.7.65" evidence="1"/>
<keyword evidence="8" id="KW-0548">Nucleotidyltransferase</keyword>
<dbReference type="InterPro" id="IPR035965">
    <property type="entry name" value="PAS-like_dom_sf"/>
</dbReference>
<dbReference type="InterPro" id="IPR029787">
    <property type="entry name" value="Nucleotide_cyclase"/>
</dbReference>
<feature type="transmembrane region" description="Helical" evidence="4">
    <location>
        <begin position="42"/>
        <end position="61"/>
    </location>
</feature>
<proteinExistence type="predicted"/>
<feature type="domain" description="PAC" evidence="6">
    <location>
        <begin position="147"/>
        <end position="199"/>
    </location>
</feature>
<evidence type="ECO:0000256" key="4">
    <source>
        <dbReference type="SAM" id="Phobius"/>
    </source>
</evidence>
<dbReference type="PROSITE" id="PS50887">
    <property type="entry name" value="GGDEF"/>
    <property type="match status" value="1"/>
</dbReference>
<accession>A0A5C6E3E1</accession>
<name>A0A5C6E3E1_9BACT</name>
<keyword evidence="9" id="KW-1185">Reference proteome</keyword>
<dbReference type="PANTHER" id="PTHR45138:SF9">
    <property type="entry name" value="DIGUANYLATE CYCLASE DGCM-RELATED"/>
    <property type="match status" value="1"/>
</dbReference>
<dbReference type="GO" id="GO:0052621">
    <property type="term" value="F:diguanylate cyclase activity"/>
    <property type="evidence" value="ECO:0007669"/>
    <property type="project" value="UniProtKB-EC"/>
</dbReference>
<keyword evidence="4" id="KW-0472">Membrane</keyword>
<dbReference type="InterPro" id="IPR000160">
    <property type="entry name" value="GGDEF_dom"/>
</dbReference>
<dbReference type="GO" id="GO:0005886">
    <property type="term" value="C:plasma membrane"/>
    <property type="evidence" value="ECO:0007669"/>
    <property type="project" value="TreeGrafter"/>
</dbReference>
<dbReference type="GO" id="GO:1902201">
    <property type="term" value="P:negative regulation of bacterial-type flagellum-dependent cell motility"/>
    <property type="evidence" value="ECO:0007669"/>
    <property type="project" value="TreeGrafter"/>
</dbReference>
<dbReference type="CDD" id="cd00130">
    <property type="entry name" value="PAS"/>
    <property type="match status" value="1"/>
</dbReference>
<evidence type="ECO:0000259" key="6">
    <source>
        <dbReference type="PROSITE" id="PS50113"/>
    </source>
</evidence>
<dbReference type="Pfam" id="PF00989">
    <property type="entry name" value="PAS"/>
    <property type="match status" value="1"/>
</dbReference>
<dbReference type="GO" id="GO:0006355">
    <property type="term" value="P:regulation of DNA-templated transcription"/>
    <property type="evidence" value="ECO:0007669"/>
    <property type="project" value="InterPro"/>
</dbReference>
<dbReference type="InterPro" id="IPR013767">
    <property type="entry name" value="PAS_fold"/>
</dbReference>
<dbReference type="EMBL" id="SJPY01000003">
    <property type="protein sequence ID" value="TWU43398.1"/>
    <property type="molecule type" value="Genomic_DNA"/>
</dbReference>
<dbReference type="AlphaFoldDB" id="A0A5C6E3E1"/>
<feature type="domain" description="GGDEF" evidence="7">
    <location>
        <begin position="252"/>
        <end position="384"/>
    </location>
</feature>
<sequence>MLKLYLSSLRLAVALVLFGVSFVIAVKHLGFLPESIQGNGRLLIRFVALSILGGIGAYAMVASQIMNSFKVTEVVAARVRRSLDAFAEGLIILDENERIVLANRSAAETFNKKQDDLIGLRASSLSWIAASKTNPWIQAAETFAPQVDQRMRFNHPDGRESSFSVNASPIEASDSIPSGVLVTFRDVTDEEAQRAEIEETLNSLRHTHDEIRIRNHELQILASHDALTGCLNRRALFEFFDEAWARRHQHPGSLACLMFDNDHFKQVNDTYGHQVGDTVLTRVADVLKEAFVSPAVVCRYGGEEFCVLMENVMLPEVLAAAESARQQIEALRFEHPAELRITISIGISLSDFGSADIQELIHQSDQCLYVAKEHGRNQVVVFDERVKMEEAPGSCRAADSPRAEPRCETVRGIVALLETLDQDAESPLHQA</sequence>
<keyword evidence="8" id="KW-0808">Transferase</keyword>
<evidence type="ECO:0000256" key="2">
    <source>
        <dbReference type="ARBA" id="ARBA00034247"/>
    </source>
</evidence>
<keyword evidence="4" id="KW-1133">Transmembrane helix</keyword>
<dbReference type="SUPFAM" id="SSF55785">
    <property type="entry name" value="PYP-like sensor domain (PAS domain)"/>
    <property type="match status" value="1"/>
</dbReference>
<dbReference type="NCBIfam" id="TIGR00229">
    <property type="entry name" value="sensory_box"/>
    <property type="match status" value="1"/>
</dbReference>
<dbReference type="PROSITE" id="PS50113">
    <property type="entry name" value="PAC"/>
    <property type="match status" value="1"/>
</dbReference>
<gene>
    <name evidence="8" type="primary">yedQ</name>
    <name evidence="8" type="ORF">Q31b_24370</name>
</gene>
<dbReference type="NCBIfam" id="TIGR00254">
    <property type="entry name" value="GGDEF"/>
    <property type="match status" value="1"/>
</dbReference>